<gene>
    <name evidence="2" type="ORF">g.17573</name>
</gene>
<evidence type="ECO:0000313" key="2">
    <source>
        <dbReference type="EMBL" id="JAS08178.1"/>
    </source>
</evidence>
<reference evidence="2" key="1">
    <citation type="submission" date="2015-12" db="EMBL/GenBank/DDBJ databases">
        <title>De novo transcriptome assembly of four potential Pierce s Disease insect vectors from Arizona vineyards.</title>
        <authorList>
            <person name="Tassone E.E."/>
        </authorList>
    </citation>
    <scope>NUCLEOTIDE SEQUENCE</scope>
</reference>
<sequence>MDNLSIKTLSETVETATEYSFKLQDLMKSVIGAQNQVKITAEESNLEIDRAFDELTNCVLDALNSRREALKAKVTKIQEEGATPLNECYKVICETLKNTHTYICEGQDLLHQHDKVDINSYVQYLEQSALLGNLPAVPNLEEVPAITFQLNVPFLCKTLINNITSAGIVFKMGPVQIVHVCEKPGALLVEWEEVETERPLDVQKFCLEVAVGSHPAANHRHTQATYREVYVGPDTCYLVKDLHPKQSYTLRVRCKAEDGEWSAWSLPRVACTNLAPFGWQVGNPHYSVNVGGKIACKTSRAKQVLQSNMTQFGPNHSIEFTILESGDTCSDFDGLGLVDPSCTVVDSLQINGVMYISTSGLIFLDGKEKTTRLPPLIKSSRITFTCEPLKSSRVRVHIDSGDKAVTYDWIVSSTNLRFAMMLTEPKWKVMVE</sequence>
<dbReference type="Gene3D" id="2.60.40.10">
    <property type="entry name" value="Immunoglobulins"/>
    <property type="match status" value="1"/>
</dbReference>
<dbReference type="PROSITE" id="PS50853">
    <property type="entry name" value="FN3"/>
    <property type="match status" value="1"/>
</dbReference>
<organism evidence="2">
    <name type="scientific">Clastoptera arizonana</name>
    <name type="common">Arizona spittle bug</name>
    <dbReference type="NCBI Taxonomy" id="38151"/>
    <lineage>
        <taxon>Eukaryota</taxon>
        <taxon>Metazoa</taxon>
        <taxon>Ecdysozoa</taxon>
        <taxon>Arthropoda</taxon>
        <taxon>Hexapoda</taxon>
        <taxon>Insecta</taxon>
        <taxon>Pterygota</taxon>
        <taxon>Neoptera</taxon>
        <taxon>Paraneoptera</taxon>
        <taxon>Hemiptera</taxon>
        <taxon>Auchenorrhyncha</taxon>
        <taxon>Cercopoidea</taxon>
        <taxon>Clastopteridae</taxon>
        <taxon>Clastoptera</taxon>
    </lineage>
</organism>
<evidence type="ECO:0000259" key="1">
    <source>
        <dbReference type="PROSITE" id="PS50853"/>
    </source>
</evidence>
<dbReference type="SUPFAM" id="SSF49265">
    <property type="entry name" value="Fibronectin type III"/>
    <property type="match status" value="1"/>
</dbReference>
<dbReference type="InterPro" id="IPR003961">
    <property type="entry name" value="FN3_dom"/>
</dbReference>
<dbReference type="InterPro" id="IPR013783">
    <property type="entry name" value="Ig-like_fold"/>
</dbReference>
<dbReference type="AlphaFoldDB" id="A0A1B6C3U2"/>
<proteinExistence type="predicted"/>
<protein>
    <recommendedName>
        <fullName evidence="1">Fibronectin type-III domain-containing protein</fullName>
    </recommendedName>
</protein>
<dbReference type="CDD" id="cd00063">
    <property type="entry name" value="FN3"/>
    <property type="match status" value="1"/>
</dbReference>
<accession>A0A1B6C3U2</accession>
<feature type="domain" description="Fibronectin type-III" evidence="1">
    <location>
        <begin position="171"/>
        <end position="275"/>
    </location>
</feature>
<dbReference type="InterPro" id="IPR036116">
    <property type="entry name" value="FN3_sf"/>
</dbReference>
<name>A0A1B6C3U2_9HEMI</name>
<dbReference type="EMBL" id="GEDC01029120">
    <property type="protein sequence ID" value="JAS08178.1"/>
    <property type="molecule type" value="Transcribed_RNA"/>
</dbReference>